<feature type="domain" description="Nudix hydrolase" evidence="3">
    <location>
        <begin position="7"/>
        <end position="135"/>
    </location>
</feature>
<sequence length="153" mass="17701">MQKERFAMQVAVHLFLVKGAQVLLLRRYNTGYEDGNYSVPAGHLDGNEEVKTAAIREAKEECGIDIDPASLEMVGVMHRRSNDERIDFFVAATKWHGEIINAEPNKCDELVWVDMDKLPPNVIPYVRQALSNFRRKQWFDSFGWEPAFEWKKS</sequence>
<dbReference type="InterPro" id="IPR015797">
    <property type="entry name" value="NUDIX_hydrolase-like_dom_sf"/>
</dbReference>
<organism evidence="4 5">
    <name type="scientific">Brevibacillus formosus</name>
    <dbReference type="NCBI Taxonomy" id="54913"/>
    <lineage>
        <taxon>Bacteria</taxon>
        <taxon>Bacillati</taxon>
        <taxon>Bacillota</taxon>
        <taxon>Bacilli</taxon>
        <taxon>Bacillales</taxon>
        <taxon>Paenibacillaceae</taxon>
        <taxon>Brevibacillus</taxon>
    </lineage>
</organism>
<dbReference type="GO" id="GO:0016787">
    <property type="term" value="F:hydrolase activity"/>
    <property type="evidence" value="ECO:0007669"/>
    <property type="project" value="UniProtKB-KW"/>
</dbReference>
<proteinExistence type="predicted"/>
<name>A0A220MKN0_9BACL</name>
<evidence type="ECO:0000256" key="1">
    <source>
        <dbReference type="ARBA" id="ARBA00001946"/>
    </source>
</evidence>
<evidence type="ECO:0000259" key="3">
    <source>
        <dbReference type="PROSITE" id="PS51462"/>
    </source>
</evidence>
<dbReference type="AlphaFoldDB" id="A0A220MKN0"/>
<dbReference type="Gene3D" id="3.90.79.10">
    <property type="entry name" value="Nucleoside Triphosphate Pyrophosphohydrolase"/>
    <property type="match status" value="1"/>
</dbReference>
<dbReference type="Pfam" id="PF00293">
    <property type="entry name" value="NUDIX"/>
    <property type="match status" value="1"/>
</dbReference>
<dbReference type="Proteomes" id="UP000197781">
    <property type="component" value="Chromosome"/>
</dbReference>
<dbReference type="SUPFAM" id="SSF55811">
    <property type="entry name" value="Nudix"/>
    <property type="match status" value="1"/>
</dbReference>
<protein>
    <submittedName>
        <fullName evidence="4">NUDIX hydrolase</fullName>
    </submittedName>
</protein>
<dbReference type="KEGG" id="bfm:BP422_17180"/>
<dbReference type="InterPro" id="IPR020084">
    <property type="entry name" value="NUDIX_hydrolase_CS"/>
</dbReference>
<accession>A0A220MKN0</accession>
<dbReference type="PANTHER" id="PTHR43046">
    <property type="entry name" value="GDP-MANNOSE MANNOSYL HYDROLASE"/>
    <property type="match status" value="1"/>
</dbReference>
<dbReference type="PROSITE" id="PS51462">
    <property type="entry name" value="NUDIX"/>
    <property type="match status" value="1"/>
</dbReference>
<dbReference type="PROSITE" id="PS00893">
    <property type="entry name" value="NUDIX_BOX"/>
    <property type="match status" value="1"/>
</dbReference>
<evidence type="ECO:0000313" key="4">
    <source>
        <dbReference type="EMBL" id="ASJ55130.1"/>
    </source>
</evidence>
<evidence type="ECO:0000256" key="2">
    <source>
        <dbReference type="ARBA" id="ARBA00022801"/>
    </source>
</evidence>
<keyword evidence="2 4" id="KW-0378">Hydrolase</keyword>
<comment type="cofactor">
    <cofactor evidence="1">
        <name>Mg(2+)</name>
        <dbReference type="ChEBI" id="CHEBI:18420"/>
    </cofactor>
</comment>
<dbReference type="PANTHER" id="PTHR43046:SF16">
    <property type="entry name" value="ADP-RIBOSE PYROPHOSPHATASE YJHB-RELATED"/>
    <property type="match status" value="1"/>
</dbReference>
<dbReference type="CDD" id="cd04683">
    <property type="entry name" value="NUDIX_Hydrolase"/>
    <property type="match status" value="1"/>
</dbReference>
<dbReference type="InterPro" id="IPR000086">
    <property type="entry name" value="NUDIX_hydrolase_dom"/>
</dbReference>
<evidence type="ECO:0000313" key="5">
    <source>
        <dbReference type="Proteomes" id="UP000197781"/>
    </source>
</evidence>
<gene>
    <name evidence="4" type="ORF">BP422_17180</name>
</gene>
<dbReference type="EMBL" id="CP018145">
    <property type="protein sequence ID" value="ASJ55130.1"/>
    <property type="molecule type" value="Genomic_DNA"/>
</dbReference>
<reference evidence="4 5" key="1">
    <citation type="submission" date="2016-11" db="EMBL/GenBank/DDBJ databases">
        <authorList>
            <person name="Jaros S."/>
            <person name="Januszkiewicz K."/>
            <person name="Wedrychowicz H."/>
        </authorList>
    </citation>
    <scope>NUCLEOTIDE SEQUENCE [LARGE SCALE GENOMIC DNA]</scope>
    <source>
        <strain evidence="4 5">NF2</strain>
    </source>
</reference>
<dbReference type="RefSeq" id="WP_088908815.1">
    <property type="nucleotide sequence ID" value="NZ_CP018145.1"/>
</dbReference>